<evidence type="ECO:0000256" key="2">
    <source>
        <dbReference type="ARBA" id="ARBA00022801"/>
    </source>
</evidence>
<name>A0ABR4KDT7_9EURO</name>
<evidence type="ECO:0000259" key="5">
    <source>
        <dbReference type="Pfam" id="PF00135"/>
    </source>
</evidence>
<dbReference type="EC" id="3.1.1.-" evidence="3"/>
<comment type="similarity">
    <text evidence="1 3">Belongs to the type-B carboxylesterase/lipase family.</text>
</comment>
<gene>
    <name evidence="6" type="ORF">BJY01DRAFT_135987</name>
</gene>
<evidence type="ECO:0000313" key="6">
    <source>
        <dbReference type="EMBL" id="KAL2850187.1"/>
    </source>
</evidence>
<evidence type="ECO:0000256" key="3">
    <source>
        <dbReference type="RuleBase" id="RU361235"/>
    </source>
</evidence>
<feature type="region of interest" description="Disordered" evidence="4">
    <location>
        <begin position="1"/>
        <end position="22"/>
    </location>
</feature>
<dbReference type="InterPro" id="IPR019826">
    <property type="entry name" value="Carboxylesterase_B_AS"/>
</dbReference>
<dbReference type="SUPFAM" id="SSF53474">
    <property type="entry name" value="alpha/beta-Hydrolases"/>
    <property type="match status" value="1"/>
</dbReference>
<evidence type="ECO:0000256" key="1">
    <source>
        <dbReference type="ARBA" id="ARBA00005964"/>
    </source>
</evidence>
<sequence>MPRVIPAVDQPPICPQSGATRTPPSYGFNSGPGDEDCLFLNVYAAPGASDLPVLVWIHGGGYSLFGATYDPSAMINTNEKQFIVVEIQYCLGAFGFLASDEVQKHRQPNAGLLDQRFALQWVQRHIAKFGGDPRRVTIGGESAGAGTVMLQALAYGGREDGLFQNIISASPYSVPMYKLNDPGPARHYDSFIELVGCGEGSVRRGHYDSAFGCLVDAPSEVLQIASAKVSTSGSVFGGFAFLPVLDGELLTTLPSQQLLQGCVSGERLLVGNNANDGVPLSDPTITDRTTFNAHIDLTFPNLTLHDKAILNGIYQTALTPESNTDLRFDTLGDRGPTALNQSEMAMGLQQTAFNIYAETTFDCPAQWLAEAFSQDEKKTAWKYQFSATPAYHGSDLSAYFGSEVPSPEFNHTFQKIWGNFIIHNTPVIPIEDAKGNMSNSTVPEDRRGNLAWPQFSVEEPWMMDLNTTGGTLRLHVETEHLQYYLREGPGVANVFRLVDSYNWEGGRGRRCDWWRAVADGTRL</sequence>
<protein>
    <recommendedName>
        <fullName evidence="3">Carboxylic ester hydrolase</fullName>
        <ecNumber evidence="3">3.1.1.-</ecNumber>
    </recommendedName>
</protein>
<organism evidence="6 7">
    <name type="scientific">Aspergillus pseudoustus</name>
    <dbReference type="NCBI Taxonomy" id="1810923"/>
    <lineage>
        <taxon>Eukaryota</taxon>
        <taxon>Fungi</taxon>
        <taxon>Dikarya</taxon>
        <taxon>Ascomycota</taxon>
        <taxon>Pezizomycotina</taxon>
        <taxon>Eurotiomycetes</taxon>
        <taxon>Eurotiomycetidae</taxon>
        <taxon>Eurotiales</taxon>
        <taxon>Aspergillaceae</taxon>
        <taxon>Aspergillus</taxon>
        <taxon>Aspergillus subgen. Nidulantes</taxon>
    </lineage>
</organism>
<keyword evidence="2 3" id="KW-0378">Hydrolase</keyword>
<evidence type="ECO:0000313" key="7">
    <source>
        <dbReference type="Proteomes" id="UP001610446"/>
    </source>
</evidence>
<dbReference type="GO" id="GO:0016787">
    <property type="term" value="F:hydrolase activity"/>
    <property type="evidence" value="ECO:0007669"/>
    <property type="project" value="UniProtKB-KW"/>
</dbReference>
<dbReference type="Gene3D" id="3.40.50.1820">
    <property type="entry name" value="alpha/beta hydrolase"/>
    <property type="match status" value="1"/>
</dbReference>
<dbReference type="Proteomes" id="UP001610446">
    <property type="component" value="Unassembled WGS sequence"/>
</dbReference>
<dbReference type="InterPro" id="IPR050309">
    <property type="entry name" value="Type-B_Carboxylest/Lipase"/>
</dbReference>
<accession>A0ABR4KDT7</accession>
<proteinExistence type="inferred from homology"/>
<dbReference type="PROSITE" id="PS00122">
    <property type="entry name" value="CARBOXYLESTERASE_B_1"/>
    <property type="match status" value="1"/>
</dbReference>
<dbReference type="Pfam" id="PF00135">
    <property type="entry name" value="COesterase"/>
    <property type="match status" value="1"/>
</dbReference>
<comment type="caution">
    <text evidence="6">The sequence shown here is derived from an EMBL/GenBank/DDBJ whole genome shotgun (WGS) entry which is preliminary data.</text>
</comment>
<evidence type="ECO:0000256" key="4">
    <source>
        <dbReference type="SAM" id="MobiDB-lite"/>
    </source>
</evidence>
<dbReference type="PANTHER" id="PTHR11559">
    <property type="entry name" value="CARBOXYLESTERASE"/>
    <property type="match status" value="1"/>
</dbReference>
<feature type="domain" description="Carboxylesterase type B" evidence="5">
    <location>
        <begin position="4"/>
        <end position="482"/>
    </location>
</feature>
<keyword evidence="7" id="KW-1185">Reference proteome</keyword>
<dbReference type="InterPro" id="IPR002018">
    <property type="entry name" value="CarbesteraseB"/>
</dbReference>
<dbReference type="EMBL" id="JBFXLU010000039">
    <property type="protein sequence ID" value="KAL2850187.1"/>
    <property type="molecule type" value="Genomic_DNA"/>
</dbReference>
<dbReference type="InterPro" id="IPR029058">
    <property type="entry name" value="AB_hydrolase_fold"/>
</dbReference>
<reference evidence="6 7" key="1">
    <citation type="submission" date="2024-07" db="EMBL/GenBank/DDBJ databases">
        <title>Section-level genome sequencing and comparative genomics of Aspergillus sections Usti and Cavernicolus.</title>
        <authorList>
            <consortium name="Lawrence Berkeley National Laboratory"/>
            <person name="Nybo J.L."/>
            <person name="Vesth T.C."/>
            <person name="Theobald S."/>
            <person name="Frisvad J.C."/>
            <person name="Larsen T.O."/>
            <person name="Kjaerboelling I."/>
            <person name="Rothschild-Mancinelli K."/>
            <person name="Lyhne E.K."/>
            <person name="Kogle M.E."/>
            <person name="Barry K."/>
            <person name="Clum A."/>
            <person name="Na H."/>
            <person name="Ledsgaard L."/>
            <person name="Lin J."/>
            <person name="Lipzen A."/>
            <person name="Kuo A."/>
            <person name="Riley R."/>
            <person name="Mondo S."/>
            <person name="Labutti K."/>
            <person name="Haridas S."/>
            <person name="Pangalinan J."/>
            <person name="Salamov A.A."/>
            <person name="Simmons B.A."/>
            <person name="Magnuson J.K."/>
            <person name="Chen J."/>
            <person name="Drula E."/>
            <person name="Henrissat B."/>
            <person name="Wiebenga A."/>
            <person name="Lubbers R.J."/>
            <person name="Gomes A.C."/>
            <person name="Makela M.R."/>
            <person name="Stajich J."/>
            <person name="Grigoriev I.V."/>
            <person name="Mortensen U.H."/>
            <person name="De Vries R.P."/>
            <person name="Baker S.E."/>
            <person name="Andersen M.R."/>
        </authorList>
    </citation>
    <scope>NUCLEOTIDE SEQUENCE [LARGE SCALE GENOMIC DNA]</scope>
    <source>
        <strain evidence="6 7">CBS 123904</strain>
    </source>
</reference>